<dbReference type="AlphaFoldDB" id="A0A5D4R8Q2"/>
<sequence>MSEKERERLKAKEQQKNPGAALNNSWAQAMTGAPGKGCLVNVISILIIAGLIILVRGCTS</sequence>
<evidence type="ECO:0000256" key="1">
    <source>
        <dbReference type="SAM" id="MobiDB-lite"/>
    </source>
</evidence>
<proteinExistence type="predicted"/>
<keyword evidence="2" id="KW-0472">Membrane</keyword>
<dbReference type="EMBL" id="VTER01000006">
    <property type="protein sequence ID" value="TYS47707.1"/>
    <property type="molecule type" value="Genomic_DNA"/>
</dbReference>
<keyword evidence="2" id="KW-1133">Transmembrane helix</keyword>
<evidence type="ECO:0000256" key="2">
    <source>
        <dbReference type="SAM" id="Phobius"/>
    </source>
</evidence>
<dbReference type="RefSeq" id="WP_148975037.1">
    <property type="nucleotide sequence ID" value="NZ_JBNIKU010000023.1"/>
</dbReference>
<evidence type="ECO:0000313" key="3">
    <source>
        <dbReference type="EMBL" id="TYS47707.1"/>
    </source>
</evidence>
<organism evidence="3 4">
    <name type="scientific">Bacillus infantis</name>
    <dbReference type="NCBI Taxonomy" id="324767"/>
    <lineage>
        <taxon>Bacteria</taxon>
        <taxon>Bacillati</taxon>
        <taxon>Bacillota</taxon>
        <taxon>Bacilli</taxon>
        <taxon>Bacillales</taxon>
        <taxon>Bacillaceae</taxon>
        <taxon>Bacillus</taxon>
    </lineage>
</organism>
<keyword evidence="2" id="KW-0812">Transmembrane</keyword>
<comment type="caution">
    <text evidence="3">The sequence shown here is derived from an EMBL/GenBank/DDBJ whole genome shotgun (WGS) entry which is preliminary data.</text>
</comment>
<accession>A0A5D4R8Q2</accession>
<dbReference type="Proteomes" id="UP000322139">
    <property type="component" value="Unassembled WGS sequence"/>
</dbReference>
<reference evidence="3 4" key="1">
    <citation type="submission" date="2019-08" db="EMBL/GenBank/DDBJ databases">
        <title>Bacillus genomes from the desert of Cuatro Cienegas, Coahuila.</title>
        <authorList>
            <person name="Olmedo-Alvarez G."/>
        </authorList>
    </citation>
    <scope>NUCLEOTIDE SEQUENCE [LARGE SCALE GENOMIC DNA]</scope>
    <source>
        <strain evidence="3 4">CH446_14T</strain>
    </source>
</reference>
<name>A0A5D4R8Q2_9BACI</name>
<feature type="transmembrane region" description="Helical" evidence="2">
    <location>
        <begin position="38"/>
        <end position="57"/>
    </location>
</feature>
<gene>
    <name evidence="3" type="ORF">FZD51_12255</name>
</gene>
<protein>
    <submittedName>
        <fullName evidence="3">Uncharacterized protein</fullName>
    </submittedName>
</protein>
<evidence type="ECO:0000313" key="4">
    <source>
        <dbReference type="Proteomes" id="UP000322139"/>
    </source>
</evidence>
<feature type="region of interest" description="Disordered" evidence="1">
    <location>
        <begin position="1"/>
        <end position="22"/>
    </location>
</feature>
<feature type="compositionally biased region" description="Basic and acidic residues" evidence="1">
    <location>
        <begin position="1"/>
        <end position="15"/>
    </location>
</feature>